<dbReference type="Gene3D" id="1.25.10.10">
    <property type="entry name" value="Leucine-rich Repeat Variant"/>
    <property type="match status" value="1"/>
</dbReference>
<accession>A0A495JCE2</accession>
<protein>
    <submittedName>
        <fullName evidence="1">HEAT repeat protein</fullName>
    </submittedName>
</protein>
<comment type="caution">
    <text evidence="1">The sequence shown here is derived from an EMBL/GenBank/DDBJ whole genome shotgun (WGS) entry which is preliminary data.</text>
</comment>
<dbReference type="Proteomes" id="UP000277671">
    <property type="component" value="Unassembled WGS sequence"/>
</dbReference>
<dbReference type="PANTHER" id="PTHR12697">
    <property type="entry name" value="PBS LYASE HEAT-LIKE PROTEIN"/>
    <property type="match status" value="1"/>
</dbReference>
<dbReference type="EMBL" id="RBKT01000001">
    <property type="protein sequence ID" value="RKR86178.1"/>
    <property type="molecule type" value="Genomic_DNA"/>
</dbReference>
<dbReference type="PANTHER" id="PTHR12697:SF5">
    <property type="entry name" value="DEOXYHYPUSINE HYDROXYLASE"/>
    <property type="match status" value="1"/>
</dbReference>
<dbReference type="GO" id="GO:0016491">
    <property type="term" value="F:oxidoreductase activity"/>
    <property type="evidence" value="ECO:0007669"/>
    <property type="project" value="TreeGrafter"/>
</dbReference>
<evidence type="ECO:0000313" key="2">
    <source>
        <dbReference type="Proteomes" id="UP000277671"/>
    </source>
</evidence>
<dbReference type="InterPro" id="IPR011989">
    <property type="entry name" value="ARM-like"/>
</dbReference>
<evidence type="ECO:0000313" key="1">
    <source>
        <dbReference type="EMBL" id="RKR86178.1"/>
    </source>
</evidence>
<dbReference type="SMART" id="SM00567">
    <property type="entry name" value="EZ_HEAT"/>
    <property type="match status" value="3"/>
</dbReference>
<reference evidence="1 2" key="1">
    <citation type="submission" date="2018-10" db="EMBL/GenBank/DDBJ databases">
        <title>Sequencing the genomes of 1000 actinobacteria strains.</title>
        <authorList>
            <person name="Klenk H.-P."/>
        </authorList>
    </citation>
    <scope>NUCLEOTIDE SEQUENCE [LARGE SCALE GENOMIC DNA]</scope>
    <source>
        <strain evidence="1 2">DSM 45175</strain>
    </source>
</reference>
<dbReference type="Pfam" id="PF13646">
    <property type="entry name" value="HEAT_2"/>
    <property type="match status" value="1"/>
</dbReference>
<dbReference type="InterPro" id="IPR004155">
    <property type="entry name" value="PBS_lyase_HEAT"/>
</dbReference>
<sequence>MTLDEVFRHVDTLDGDPWPALEELAASGDYSLVPPVQAALERYLDEHNWYGRNLMAYILAGLRGTAAFPLLLRVFARPLRGDDRDDLCAWLANIMKADPAGCRPTVLSFIVANHRDLRGAGLWALGYLIQPSDINVLQQALTDVDPQIRRAVLGSLTSIEGDRRAYELVLSALHDPDDWTRRSAVLHLRWFADPDSVNHLLPLTRDPAVHVRSALGETIGYLPIHPDHRPDATAALLSLLVDAEPRVRAGAARGLGNLRGAAASGPAHDH</sequence>
<dbReference type="InterPro" id="IPR016024">
    <property type="entry name" value="ARM-type_fold"/>
</dbReference>
<organism evidence="1 2">
    <name type="scientific">Micromonospora pisi</name>
    <dbReference type="NCBI Taxonomy" id="589240"/>
    <lineage>
        <taxon>Bacteria</taxon>
        <taxon>Bacillati</taxon>
        <taxon>Actinomycetota</taxon>
        <taxon>Actinomycetes</taxon>
        <taxon>Micromonosporales</taxon>
        <taxon>Micromonosporaceae</taxon>
        <taxon>Micromonospora</taxon>
    </lineage>
</organism>
<dbReference type="AlphaFoldDB" id="A0A495JCE2"/>
<keyword evidence="2" id="KW-1185">Reference proteome</keyword>
<name>A0A495JCE2_9ACTN</name>
<gene>
    <name evidence="1" type="ORF">BDK92_0400</name>
</gene>
<proteinExistence type="predicted"/>
<dbReference type="SUPFAM" id="SSF48371">
    <property type="entry name" value="ARM repeat"/>
    <property type="match status" value="1"/>
</dbReference>